<sequence length="51" mass="6287">MSYRSPHLIIYLPFTYISFYIPAHLYCKSSRTVYRRTIDRLHHQLLYDSIH</sequence>
<dbReference type="GeneID" id="43649982"/>
<keyword evidence="1" id="KW-0472">Membrane</keyword>
<proteinExistence type="predicted"/>
<organism evidence="2 3">
    <name type="scientific">Aspergillus caelatus</name>
    <dbReference type="NCBI Taxonomy" id="61420"/>
    <lineage>
        <taxon>Eukaryota</taxon>
        <taxon>Fungi</taxon>
        <taxon>Dikarya</taxon>
        <taxon>Ascomycota</taxon>
        <taxon>Pezizomycotina</taxon>
        <taxon>Eurotiomycetes</taxon>
        <taxon>Eurotiomycetidae</taxon>
        <taxon>Eurotiales</taxon>
        <taxon>Aspergillaceae</taxon>
        <taxon>Aspergillus</taxon>
        <taxon>Aspergillus subgen. Circumdati</taxon>
    </lineage>
</organism>
<dbReference type="AlphaFoldDB" id="A0A5N7AFP1"/>
<gene>
    <name evidence="2" type="ORF">BDV27DRAFT_122090</name>
</gene>
<evidence type="ECO:0000313" key="3">
    <source>
        <dbReference type="Proteomes" id="UP000326268"/>
    </source>
</evidence>
<name>A0A5N7AFP1_9EURO</name>
<keyword evidence="1" id="KW-1133">Transmembrane helix</keyword>
<evidence type="ECO:0000313" key="2">
    <source>
        <dbReference type="EMBL" id="KAE8368642.1"/>
    </source>
</evidence>
<accession>A0A5N7AFP1</accession>
<dbReference type="Proteomes" id="UP000326268">
    <property type="component" value="Unassembled WGS sequence"/>
</dbReference>
<reference evidence="2 3" key="1">
    <citation type="submission" date="2019-04" db="EMBL/GenBank/DDBJ databases">
        <title>Friends and foes A comparative genomics studyof 23 Aspergillus species from section Flavi.</title>
        <authorList>
            <consortium name="DOE Joint Genome Institute"/>
            <person name="Kjaerbolling I."/>
            <person name="Vesth T."/>
            <person name="Frisvad J.C."/>
            <person name="Nybo J.L."/>
            <person name="Theobald S."/>
            <person name="Kildgaard S."/>
            <person name="Isbrandt T."/>
            <person name="Kuo A."/>
            <person name="Sato A."/>
            <person name="Lyhne E.K."/>
            <person name="Kogle M.E."/>
            <person name="Wiebenga A."/>
            <person name="Kun R.S."/>
            <person name="Lubbers R.J."/>
            <person name="Makela M.R."/>
            <person name="Barry K."/>
            <person name="Chovatia M."/>
            <person name="Clum A."/>
            <person name="Daum C."/>
            <person name="Haridas S."/>
            <person name="He G."/>
            <person name="LaButti K."/>
            <person name="Lipzen A."/>
            <person name="Mondo S."/>
            <person name="Riley R."/>
            <person name="Salamov A."/>
            <person name="Simmons B.A."/>
            <person name="Magnuson J.K."/>
            <person name="Henrissat B."/>
            <person name="Mortensen U.H."/>
            <person name="Larsen T.O."/>
            <person name="Devries R.P."/>
            <person name="Grigoriev I.V."/>
            <person name="Machida M."/>
            <person name="Baker S.E."/>
            <person name="Andersen M.R."/>
        </authorList>
    </citation>
    <scope>NUCLEOTIDE SEQUENCE [LARGE SCALE GENOMIC DNA]</scope>
    <source>
        <strain evidence="2 3">CBS 763.97</strain>
    </source>
</reference>
<keyword evidence="3" id="KW-1185">Reference proteome</keyword>
<protein>
    <submittedName>
        <fullName evidence="2">Uncharacterized protein</fullName>
    </submittedName>
</protein>
<feature type="transmembrane region" description="Helical" evidence="1">
    <location>
        <begin position="6"/>
        <end position="27"/>
    </location>
</feature>
<evidence type="ECO:0000256" key="1">
    <source>
        <dbReference type="SAM" id="Phobius"/>
    </source>
</evidence>
<keyword evidence="1" id="KW-0812">Transmembrane</keyword>
<dbReference type="RefSeq" id="XP_031931723.1">
    <property type="nucleotide sequence ID" value="XM_032065536.1"/>
</dbReference>
<dbReference type="EMBL" id="ML737582">
    <property type="protein sequence ID" value="KAE8368642.1"/>
    <property type="molecule type" value="Genomic_DNA"/>
</dbReference>